<dbReference type="PANTHER" id="PTHR30027:SF3">
    <property type="entry name" value="16S RRNA (URACIL(1498)-N(3))-METHYLTRANSFERASE"/>
    <property type="match status" value="1"/>
</dbReference>
<comment type="caution">
    <text evidence="13">The sequence shown here is derived from an EMBL/GenBank/DDBJ whole genome shotgun (WGS) entry which is preliminary data.</text>
</comment>
<dbReference type="NCBIfam" id="NF008702">
    <property type="entry name" value="PRK11713.6-1"/>
    <property type="match status" value="1"/>
</dbReference>
<evidence type="ECO:0000256" key="9">
    <source>
        <dbReference type="ARBA" id="ARBA00047944"/>
    </source>
</evidence>
<organism evidence="13 14">
    <name type="scientific">Sphingobacterium corticibacterium</name>
    <dbReference type="NCBI Taxonomy" id="2484746"/>
    <lineage>
        <taxon>Bacteria</taxon>
        <taxon>Pseudomonadati</taxon>
        <taxon>Bacteroidota</taxon>
        <taxon>Sphingobacteriia</taxon>
        <taxon>Sphingobacteriales</taxon>
        <taxon>Sphingobacteriaceae</taxon>
        <taxon>Sphingobacterium</taxon>
    </lineage>
</organism>
<sequence length="238" mass="26979">MHLFYTPTIEPHYTEFMLTEDESKHAIRVLRLTAGDEIYLVDGVGGWYTAKILDPHPKRTTLSILHVEQDYEKPAYYLHVAVAPTKNMDRMEWFLEKATEVGIQEITPIVSSHSERKEVKNERLHKVVIPAMKQSLKAYLPKVNPAVSLQQFFDQIKSEEYKTKAIAHCADGERQYLANICSPGEKYLILIGPEGDFSENEIAQALSLGYQPVSLGNSRLRTETAAVACCLEISVLNR</sequence>
<evidence type="ECO:0000256" key="3">
    <source>
        <dbReference type="ARBA" id="ARBA00022490"/>
    </source>
</evidence>
<keyword evidence="6 10" id="KW-0808">Transferase</keyword>
<dbReference type="AlphaFoldDB" id="A0A4Q6XHE3"/>
<feature type="domain" description="Ribosomal RNA small subunit methyltransferase E PUA-like" evidence="12">
    <location>
        <begin position="18"/>
        <end position="64"/>
    </location>
</feature>
<keyword evidence="3 10" id="KW-0963">Cytoplasm</keyword>
<dbReference type="EMBL" id="SGIT01000002">
    <property type="protein sequence ID" value="RZF59331.1"/>
    <property type="molecule type" value="Genomic_DNA"/>
</dbReference>
<keyword evidence="4 10" id="KW-0698">rRNA processing</keyword>
<dbReference type="PANTHER" id="PTHR30027">
    <property type="entry name" value="RIBOSOMAL RNA SMALL SUBUNIT METHYLTRANSFERASE E"/>
    <property type="match status" value="1"/>
</dbReference>
<evidence type="ECO:0000259" key="12">
    <source>
        <dbReference type="Pfam" id="PF20260"/>
    </source>
</evidence>
<dbReference type="EC" id="2.1.1.193" evidence="10"/>
<dbReference type="InterPro" id="IPR046886">
    <property type="entry name" value="RsmE_MTase_dom"/>
</dbReference>
<evidence type="ECO:0000259" key="11">
    <source>
        <dbReference type="Pfam" id="PF04452"/>
    </source>
</evidence>
<dbReference type="Proteomes" id="UP000292855">
    <property type="component" value="Unassembled WGS sequence"/>
</dbReference>
<dbReference type="GO" id="GO:0005737">
    <property type="term" value="C:cytoplasm"/>
    <property type="evidence" value="ECO:0007669"/>
    <property type="project" value="UniProtKB-SubCell"/>
</dbReference>
<dbReference type="SUPFAM" id="SSF88697">
    <property type="entry name" value="PUA domain-like"/>
    <property type="match status" value="1"/>
</dbReference>
<evidence type="ECO:0000256" key="6">
    <source>
        <dbReference type="ARBA" id="ARBA00022679"/>
    </source>
</evidence>
<keyword evidence="5 10" id="KW-0489">Methyltransferase</keyword>
<proteinExistence type="inferred from homology"/>
<evidence type="ECO:0000313" key="13">
    <source>
        <dbReference type="EMBL" id="RZF59331.1"/>
    </source>
</evidence>
<protein>
    <recommendedName>
        <fullName evidence="10">Ribosomal RNA small subunit methyltransferase E</fullName>
        <ecNumber evidence="10">2.1.1.193</ecNumber>
    </recommendedName>
</protein>
<evidence type="ECO:0000256" key="5">
    <source>
        <dbReference type="ARBA" id="ARBA00022603"/>
    </source>
</evidence>
<keyword evidence="14" id="KW-1185">Reference proteome</keyword>
<reference evidence="13 14" key="1">
    <citation type="submission" date="2019-02" db="EMBL/GenBank/DDBJ databases">
        <authorList>
            <person name="Li Y."/>
        </authorList>
    </citation>
    <scope>NUCLEOTIDE SEQUENCE [LARGE SCALE GENOMIC DNA]</scope>
    <source>
        <strain evidence="13 14">30C10-4-7</strain>
    </source>
</reference>
<evidence type="ECO:0000313" key="14">
    <source>
        <dbReference type="Proteomes" id="UP000292855"/>
    </source>
</evidence>
<gene>
    <name evidence="13" type="ORF">EWE74_09105</name>
</gene>
<dbReference type="RefSeq" id="WP_130141253.1">
    <property type="nucleotide sequence ID" value="NZ_SGIT01000002.1"/>
</dbReference>
<keyword evidence="7 10" id="KW-0949">S-adenosyl-L-methionine</keyword>
<comment type="subcellular location">
    <subcellularLocation>
        <location evidence="1 10">Cytoplasm</location>
    </subcellularLocation>
</comment>
<dbReference type="Pfam" id="PF20260">
    <property type="entry name" value="PUA_4"/>
    <property type="match status" value="1"/>
</dbReference>
<evidence type="ECO:0000256" key="4">
    <source>
        <dbReference type="ARBA" id="ARBA00022552"/>
    </source>
</evidence>
<dbReference type="InterPro" id="IPR029026">
    <property type="entry name" value="tRNA_m1G_MTases_N"/>
</dbReference>
<dbReference type="CDD" id="cd18084">
    <property type="entry name" value="RsmE-like"/>
    <property type="match status" value="1"/>
</dbReference>
<dbReference type="SUPFAM" id="SSF75217">
    <property type="entry name" value="alpha/beta knot"/>
    <property type="match status" value="1"/>
</dbReference>
<evidence type="ECO:0000256" key="7">
    <source>
        <dbReference type="ARBA" id="ARBA00022691"/>
    </source>
</evidence>
<dbReference type="PIRSF" id="PIRSF015601">
    <property type="entry name" value="MTase_slr0722"/>
    <property type="match status" value="1"/>
</dbReference>
<dbReference type="Gene3D" id="2.40.240.20">
    <property type="entry name" value="Hypothetical PUA domain-like, domain 1"/>
    <property type="match status" value="1"/>
</dbReference>
<evidence type="ECO:0000256" key="2">
    <source>
        <dbReference type="ARBA" id="ARBA00005528"/>
    </source>
</evidence>
<dbReference type="InterPro" id="IPR006700">
    <property type="entry name" value="RsmE"/>
</dbReference>
<comment type="catalytic activity">
    <reaction evidence="9 10">
        <text>uridine(1498) in 16S rRNA + S-adenosyl-L-methionine = N(3)-methyluridine(1498) in 16S rRNA + S-adenosyl-L-homocysteine + H(+)</text>
        <dbReference type="Rhea" id="RHEA:42920"/>
        <dbReference type="Rhea" id="RHEA-COMP:10283"/>
        <dbReference type="Rhea" id="RHEA-COMP:10284"/>
        <dbReference type="ChEBI" id="CHEBI:15378"/>
        <dbReference type="ChEBI" id="CHEBI:57856"/>
        <dbReference type="ChEBI" id="CHEBI:59789"/>
        <dbReference type="ChEBI" id="CHEBI:65315"/>
        <dbReference type="ChEBI" id="CHEBI:74502"/>
        <dbReference type="EC" id="2.1.1.193"/>
    </reaction>
</comment>
<evidence type="ECO:0000256" key="1">
    <source>
        <dbReference type="ARBA" id="ARBA00004496"/>
    </source>
</evidence>
<dbReference type="Pfam" id="PF04452">
    <property type="entry name" value="Methyltrans_RNA"/>
    <property type="match status" value="1"/>
</dbReference>
<name>A0A4Q6XHE3_9SPHI</name>
<evidence type="ECO:0000256" key="10">
    <source>
        <dbReference type="PIRNR" id="PIRNR015601"/>
    </source>
</evidence>
<comment type="similarity">
    <text evidence="2 10">Belongs to the RNA methyltransferase RsmE family.</text>
</comment>
<dbReference type="InterPro" id="IPR015947">
    <property type="entry name" value="PUA-like_sf"/>
</dbReference>
<dbReference type="Gene3D" id="3.40.1280.10">
    <property type="match status" value="1"/>
</dbReference>
<dbReference type="GO" id="GO:0070475">
    <property type="term" value="P:rRNA base methylation"/>
    <property type="evidence" value="ECO:0007669"/>
    <property type="project" value="TreeGrafter"/>
</dbReference>
<accession>A0A4Q6XHE3</accession>
<dbReference type="InterPro" id="IPR046887">
    <property type="entry name" value="RsmE_PUA-like"/>
</dbReference>
<dbReference type="GO" id="GO:0070042">
    <property type="term" value="F:rRNA (uridine-N3-)-methyltransferase activity"/>
    <property type="evidence" value="ECO:0007669"/>
    <property type="project" value="TreeGrafter"/>
</dbReference>
<dbReference type="OrthoDB" id="9815641at2"/>
<dbReference type="NCBIfam" id="TIGR00046">
    <property type="entry name" value="RsmE family RNA methyltransferase"/>
    <property type="match status" value="1"/>
</dbReference>
<comment type="function">
    <text evidence="8 10">Specifically methylates the N3 position of the uracil ring of uridine 1498 (m3U1498) in 16S rRNA. Acts on the fully assembled 30S ribosomal subunit.</text>
</comment>
<feature type="domain" description="Ribosomal RNA small subunit methyltransferase E methyltransferase" evidence="11">
    <location>
        <begin position="77"/>
        <end position="230"/>
    </location>
</feature>
<dbReference type="InterPro" id="IPR029028">
    <property type="entry name" value="Alpha/beta_knot_MTases"/>
</dbReference>
<evidence type="ECO:0000256" key="8">
    <source>
        <dbReference type="ARBA" id="ARBA00025699"/>
    </source>
</evidence>